<dbReference type="PROSITE" id="PS51981">
    <property type="entry name" value="ZF_RZ"/>
    <property type="match status" value="1"/>
</dbReference>
<gene>
    <name evidence="11" type="ORF">BCR41DRAFT_383738</name>
</gene>
<keyword evidence="2" id="KW-0963">Cytoplasm</keyword>
<comment type="caution">
    <text evidence="11">The sequence shown here is derived from an EMBL/GenBank/DDBJ whole genome shotgun (WGS) entry which is preliminary data.</text>
</comment>
<feature type="coiled-coil region" evidence="8">
    <location>
        <begin position="273"/>
        <end position="331"/>
    </location>
</feature>
<dbReference type="PANTHER" id="PTHR10887">
    <property type="entry name" value="DNA2/NAM7 HELICASE FAMILY"/>
    <property type="match status" value="1"/>
</dbReference>
<dbReference type="InterPro" id="IPR041677">
    <property type="entry name" value="DNA2/NAM7_AAA_11"/>
</dbReference>
<evidence type="ECO:0000256" key="5">
    <source>
        <dbReference type="ARBA" id="ARBA00022771"/>
    </source>
</evidence>
<proteinExistence type="predicted"/>
<dbReference type="STRING" id="64571.A0A1Y2GYA4"/>
<dbReference type="InParanoid" id="A0A1Y2GYA4"/>
<reference evidence="11 12" key="1">
    <citation type="submission" date="2016-07" db="EMBL/GenBank/DDBJ databases">
        <title>Pervasive Adenine N6-methylation of Active Genes in Fungi.</title>
        <authorList>
            <consortium name="DOE Joint Genome Institute"/>
            <person name="Mondo S.J."/>
            <person name="Dannebaum R.O."/>
            <person name="Kuo R.C."/>
            <person name="Labutti K."/>
            <person name="Haridas S."/>
            <person name="Kuo A."/>
            <person name="Salamov A."/>
            <person name="Ahrendt S.R."/>
            <person name="Lipzen A."/>
            <person name="Sullivan W."/>
            <person name="Andreopoulos W.B."/>
            <person name="Clum A."/>
            <person name="Lindquist E."/>
            <person name="Daum C."/>
            <person name="Ramamoorthy G.K."/>
            <person name="Gryganskyi A."/>
            <person name="Culley D."/>
            <person name="Magnuson J.K."/>
            <person name="James T.Y."/>
            <person name="O'Malley M.A."/>
            <person name="Stajich J.E."/>
            <person name="Spatafora J.W."/>
            <person name="Visel A."/>
            <person name="Grigoriev I.V."/>
        </authorList>
    </citation>
    <scope>NUCLEOTIDE SEQUENCE [LARGE SCALE GENOMIC DNA]</scope>
    <source>
        <strain evidence="11 12">NRRL 3116</strain>
    </source>
</reference>
<evidence type="ECO:0000313" key="11">
    <source>
        <dbReference type="EMBL" id="ORZ27256.1"/>
    </source>
</evidence>
<dbReference type="Proteomes" id="UP000193648">
    <property type="component" value="Unassembled WGS sequence"/>
</dbReference>
<keyword evidence="3" id="KW-0479">Metal-binding</keyword>
<feature type="domain" description="RZ-type" evidence="10">
    <location>
        <begin position="2091"/>
        <end position="2166"/>
    </location>
</feature>
<dbReference type="FunFam" id="3.40.50.300:FF:001660">
    <property type="entry name" value="NF-X1 finger and helicase protein, putative"/>
    <property type="match status" value="1"/>
</dbReference>
<evidence type="ECO:0000256" key="4">
    <source>
        <dbReference type="ARBA" id="ARBA00022737"/>
    </source>
</evidence>
<accession>A0A1Y2GYA4</accession>
<dbReference type="Pfam" id="PF13086">
    <property type="entry name" value="AAA_11"/>
    <property type="match status" value="1"/>
</dbReference>
<evidence type="ECO:0000256" key="9">
    <source>
        <dbReference type="SAM" id="MobiDB-lite"/>
    </source>
</evidence>
<dbReference type="SUPFAM" id="SSF52540">
    <property type="entry name" value="P-loop containing nucleoside triphosphate hydrolases"/>
    <property type="match status" value="1"/>
</dbReference>
<evidence type="ECO:0000259" key="10">
    <source>
        <dbReference type="PROSITE" id="PS51981"/>
    </source>
</evidence>
<name>A0A1Y2GYA4_9FUNG</name>
<dbReference type="OrthoDB" id="2423195at2759"/>
<dbReference type="RefSeq" id="XP_021884983.1">
    <property type="nucleotide sequence ID" value="XM_022027494.1"/>
</dbReference>
<dbReference type="InterPro" id="IPR000967">
    <property type="entry name" value="Znf_NFX1"/>
</dbReference>
<dbReference type="GO" id="GO:0002376">
    <property type="term" value="P:immune system process"/>
    <property type="evidence" value="ECO:0007669"/>
    <property type="project" value="UniProtKB-KW"/>
</dbReference>
<evidence type="ECO:0000256" key="6">
    <source>
        <dbReference type="ARBA" id="ARBA00022833"/>
    </source>
</evidence>
<dbReference type="InterPro" id="IPR046439">
    <property type="entry name" value="ZF_RZ_dom"/>
</dbReference>
<dbReference type="InterPro" id="IPR045055">
    <property type="entry name" value="DNA2/NAM7-like"/>
</dbReference>
<dbReference type="PANTHER" id="PTHR10887:SF445">
    <property type="entry name" value="NFX1-TYPE ZINC FINGER-CONTAINING PROTEIN 1"/>
    <property type="match status" value="1"/>
</dbReference>
<sequence length="2167" mass="242758">MERAMRGVNGQSGRGRGQGPQGHNTARGGGRGGGSNRGHHDGGRGRDLAMGSSHGGHRGRGRFDDEARAQIVSSRRPTTHQIASEGTDDIIVAAPAAEKAQHIASFILRKQDFKAFHDQRQIRTFVNSCLLNLSNHHSVDTSNILTDLSSRQGLARLKELILMPMHVDAGCEKSVLSFQYVILPLIGVLTRESVCLSTMTSETGVIYSMVYLHHRQFLTEGVLPCMDKLLERRSLRDYSAGGQRLLETDDSICRVASLQCALLAITRLVYQLIKRTKDARVEMAETVKKLKRQQECCVLVTENSSESRFTNEILTREVNRLQEIIIDAQDITIESIDSITNLLEKRANRARGPNMVNLAMAYDPPGHLSKDGPRHDNDKTEISQITLLPTMSEIICYRPPFLPSNDIPDAPHFIPPGWRRQLDIHFRLYREDLMDSLRKGVMGFLSALERIKKGQEGLLLKQKELRKHLDNNVSLNVYGNVQFMGLACTKQLSGSVEVAFAQPPQVVDSPKKRRMEFWERSRRRLMKGALVCIARRIEDRMNDDGLPFQMILGVITRRETDDLAKDEKFAHIHISLADPIQYITIIRSTTTQPSQEQWFLVESMGGFFESYRPILKALQLCMPASLPFGKYIAPSKADETVMQQSGNVLVDPPLYSRAPGFTFDLSVVLNGQQQRLDVSDPNSIMNSKRALQRYSTLDDTQAEALVETLCREVALISGPPGTGKTKIGVDLMEVLLHNKTAMNCGPILCICYTNHALDQFLEHLLDKKITKIVRVGARSKSERLEDYNLESLMKSRDRSFGVRQSLRTAHVAWENACEKVKKLEKALRSEELEWEYVEPYLFVSYPDLFEQFDRQPGYQGDDDELADDGFTVVGGKKVGGVYKRWISGVDIEDKRKANEKLIEDFRSQVQAGSNKFAALDSNFSRLRPRGPILHHIPDTNRPIHLLTGNIWDMSLKERERLQEKWRPEIQEAMVHELSNLLQQIEKADQLKSDAFDDIRRGILKETDVIGMTTNGAAKHQTLISAVAPKIIICEEAGEVLESHILATLSVSTQHLILIGDHLQLRPSIETYNLSTESAIGQNYNLDKSLFERLVTATNPLPMSHLTIQRRMRPEISSLIRNTLYPHLVDGERVFQYPPVNGLGANLFFMDHQHAEDSKDEYGMQSFANSFEVNMIEALAKYLIKNGYDKPGDIAVLTPYLGQLSKLRDKLRQSFMLMIDERDQEQLDMKDEEKGEGNTTSSLGINEHVGIKKIGLQSHLTLRTIDNYQGEEAKIVIISLVRSNVNDNGTLTGSSSIGFLKSPNRTNVLLSRAQHGMYIIGNAGLMENAKKGIWPQIMRELQQYDRIGDGFPLVCKNHPEAQNIVTEPDGFKIVSPNGGCTLSCGSNMPCGHVCPLHCHPDDMEHLLVKCFEACPRLHPICQHVCPKRCGEKCGNCLEIVAPLVLPCGHIYEQPRCWEAKDPSKIVCRVRVTRKLPTCEHEMTMECYRDPSLVSCAAPCKCNLPCGHSCTRPCSECQKASADPKAKEDRLPVPVVVVRTNHGKCLTKCGKNQFCGHACATKCHKGTSCPPCGERCEIACDHFTCKEKCDKPCAACCKRCTWACRHEGQCNMPCGAPCDRLPCNKRCEKALQCGHRCPSICGEKCPSKEFCVECKNPKTMEMIVDVIMQQSLDETDVNEDPILVMKCGHALTASSLDGMMEMQNYYRVTTDQRTGETTYLDTKSLPGEEVAQVACTLCRKPITGIYRYGRRIKYAQLSQRSKKFQVQQAKAMKEAKQGFDVAQARMDQNREEFIKSLAAPASRLHNDPPQPNEPPPETSCLLGKYSAPLAAFPNSDVGAIAIYGISEEHEKGWRKLIDETIRSLNGFKKIYKQSCASPTKRLFDAAVSHLYRIKTAPSFSPETGSAIQEHIPEGAQTASDVVQACIVECGLPRDGHGGSSFVDSLQECTNALIFILGSALAVLEKVGTSSGWYWFIGDLIRCASLHAIKFKEAALNGKYERSVAYSRIMHMELICKRAEWLGRKPLPSEENSRTQRLEEADKLQAEFMEEYQEIKTNCPLGIRPECNEKAESIMKKMVLAVTSAKGESIYTPVTDEEKIELIRAVEQTLHGTGRWYRCPNGHTYVIGECGMAMEQSRCPECGANVGGGHHTLLGDNTIDAEFERLRGRR</sequence>
<feature type="compositionally biased region" description="Gly residues" evidence="9">
    <location>
        <begin position="10"/>
        <end position="20"/>
    </location>
</feature>
<comment type="subcellular location">
    <subcellularLocation>
        <location evidence="1">Cytoplasm</location>
    </subcellularLocation>
</comment>
<dbReference type="Gene3D" id="3.40.50.300">
    <property type="entry name" value="P-loop containing nucleotide triphosphate hydrolases"/>
    <property type="match status" value="2"/>
</dbReference>
<protein>
    <recommendedName>
        <fullName evidence="10">RZ-type domain-containing protein</fullName>
    </recommendedName>
</protein>
<keyword evidence="5" id="KW-0863">Zinc-finger</keyword>
<dbReference type="SMART" id="SM00438">
    <property type="entry name" value="ZnF_NFX"/>
    <property type="match status" value="2"/>
</dbReference>
<dbReference type="GO" id="GO:0031048">
    <property type="term" value="P:regulatory ncRNA-mediated heterochromatin formation"/>
    <property type="evidence" value="ECO:0007669"/>
    <property type="project" value="TreeGrafter"/>
</dbReference>
<dbReference type="InterPro" id="IPR027417">
    <property type="entry name" value="P-loop_NTPase"/>
</dbReference>
<evidence type="ECO:0000256" key="2">
    <source>
        <dbReference type="ARBA" id="ARBA00022490"/>
    </source>
</evidence>
<dbReference type="GO" id="GO:0004386">
    <property type="term" value="F:helicase activity"/>
    <property type="evidence" value="ECO:0007669"/>
    <property type="project" value="InterPro"/>
</dbReference>
<evidence type="ECO:0000313" key="12">
    <source>
        <dbReference type="Proteomes" id="UP000193648"/>
    </source>
</evidence>
<dbReference type="Pfam" id="PF13087">
    <property type="entry name" value="AAA_12"/>
    <property type="match status" value="1"/>
</dbReference>
<keyword evidence="8" id="KW-0175">Coiled coil</keyword>
<dbReference type="CDD" id="cd18808">
    <property type="entry name" value="SF1_C_Upf1"/>
    <property type="match status" value="1"/>
</dbReference>
<evidence type="ECO:0000256" key="1">
    <source>
        <dbReference type="ARBA" id="ARBA00004496"/>
    </source>
</evidence>
<feature type="compositionally biased region" description="Basic and acidic residues" evidence="9">
    <location>
        <begin position="38"/>
        <end position="47"/>
    </location>
</feature>
<dbReference type="EMBL" id="MCFF01000004">
    <property type="protein sequence ID" value="ORZ27256.1"/>
    <property type="molecule type" value="Genomic_DNA"/>
</dbReference>
<dbReference type="GeneID" id="33569337"/>
<dbReference type="Pfam" id="PF20173">
    <property type="entry name" value="ZnF_RZ-type"/>
    <property type="match status" value="1"/>
</dbReference>
<organism evidence="11 12">
    <name type="scientific">Lobosporangium transversale</name>
    <dbReference type="NCBI Taxonomy" id="64571"/>
    <lineage>
        <taxon>Eukaryota</taxon>
        <taxon>Fungi</taxon>
        <taxon>Fungi incertae sedis</taxon>
        <taxon>Mucoromycota</taxon>
        <taxon>Mortierellomycotina</taxon>
        <taxon>Mortierellomycetes</taxon>
        <taxon>Mortierellales</taxon>
        <taxon>Mortierellaceae</taxon>
        <taxon>Lobosporangium</taxon>
    </lineage>
</organism>
<keyword evidence="6" id="KW-0862">Zinc</keyword>
<dbReference type="InterPro" id="IPR047187">
    <property type="entry name" value="SF1_C_Upf1"/>
</dbReference>
<dbReference type="GO" id="GO:0005737">
    <property type="term" value="C:cytoplasm"/>
    <property type="evidence" value="ECO:0007669"/>
    <property type="project" value="UniProtKB-SubCell"/>
</dbReference>
<dbReference type="GO" id="GO:0031380">
    <property type="term" value="C:nuclear RNA-directed RNA polymerase complex"/>
    <property type="evidence" value="ECO:0007669"/>
    <property type="project" value="TreeGrafter"/>
</dbReference>
<evidence type="ECO:0000256" key="8">
    <source>
        <dbReference type="SAM" id="Coils"/>
    </source>
</evidence>
<dbReference type="InterPro" id="IPR041679">
    <property type="entry name" value="DNA2/NAM7-like_C"/>
</dbReference>
<keyword evidence="4" id="KW-0677">Repeat</keyword>
<keyword evidence="12" id="KW-1185">Reference proteome</keyword>
<evidence type="ECO:0000256" key="7">
    <source>
        <dbReference type="ARBA" id="ARBA00022859"/>
    </source>
</evidence>
<feature type="compositionally biased region" description="Gly residues" evidence="9">
    <location>
        <begin position="27"/>
        <end position="36"/>
    </location>
</feature>
<evidence type="ECO:0000256" key="3">
    <source>
        <dbReference type="ARBA" id="ARBA00022723"/>
    </source>
</evidence>
<dbReference type="GO" id="GO:0008270">
    <property type="term" value="F:zinc ion binding"/>
    <property type="evidence" value="ECO:0007669"/>
    <property type="project" value="UniProtKB-KW"/>
</dbReference>
<dbReference type="CDD" id="cd06008">
    <property type="entry name" value="NF-X1-zinc-finger"/>
    <property type="match status" value="1"/>
</dbReference>
<feature type="region of interest" description="Disordered" evidence="9">
    <location>
        <begin position="1"/>
        <end position="65"/>
    </location>
</feature>
<keyword evidence="7" id="KW-0391">Immunity</keyword>